<accession>A0ABV9QBG8</accession>
<proteinExistence type="predicted"/>
<evidence type="ECO:0000313" key="2">
    <source>
        <dbReference type="Proteomes" id="UP001596001"/>
    </source>
</evidence>
<dbReference type="EMBL" id="JBHSHJ010000003">
    <property type="protein sequence ID" value="MFC4788560.1"/>
    <property type="molecule type" value="Genomic_DNA"/>
</dbReference>
<dbReference type="RefSeq" id="WP_382431098.1">
    <property type="nucleotide sequence ID" value="NZ_JBHSHJ010000003.1"/>
</dbReference>
<evidence type="ECO:0000313" key="1">
    <source>
        <dbReference type="EMBL" id="MFC4788560.1"/>
    </source>
</evidence>
<organism evidence="1 2">
    <name type="scientific">Giesbergeria sinuosa</name>
    <dbReference type="NCBI Taxonomy" id="80883"/>
    <lineage>
        <taxon>Bacteria</taxon>
        <taxon>Pseudomonadati</taxon>
        <taxon>Pseudomonadota</taxon>
        <taxon>Betaproteobacteria</taxon>
        <taxon>Burkholderiales</taxon>
        <taxon>Comamonadaceae</taxon>
        <taxon>Giesbergeria</taxon>
    </lineage>
</organism>
<comment type="caution">
    <text evidence="1">The sequence shown here is derived from an EMBL/GenBank/DDBJ whole genome shotgun (WGS) entry which is preliminary data.</text>
</comment>
<protein>
    <submittedName>
        <fullName evidence="1">Uncharacterized protein</fullName>
    </submittedName>
</protein>
<keyword evidence="2" id="KW-1185">Reference proteome</keyword>
<reference evidence="2" key="1">
    <citation type="journal article" date="2019" name="Int. J. Syst. Evol. Microbiol.">
        <title>The Global Catalogue of Microorganisms (GCM) 10K type strain sequencing project: providing services to taxonomists for standard genome sequencing and annotation.</title>
        <authorList>
            <consortium name="The Broad Institute Genomics Platform"/>
            <consortium name="The Broad Institute Genome Sequencing Center for Infectious Disease"/>
            <person name="Wu L."/>
            <person name="Ma J."/>
        </authorList>
    </citation>
    <scope>NUCLEOTIDE SEQUENCE [LARGE SCALE GENOMIC DNA]</scope>
    <source>
        <strain evidence="2">CCUG 49452</strain>
    </source>
</reference>
<dbReference type="Proteomes" id="UP001596001">
    <property type="component" value="Unassembled WGS sequence"/>
</dbReference>
<sequence>MSSPSNTAALEVVLFDIGAYCIACPSDQVAAMLATPPRDTWICLETLLGVEPKQCKHQQRHYLEIYCPQGTTTIALPSAPRMATLDAACVHALPLLLRQHNHLPALVALGFLPDVDSSGHHCVLIFDFRRL</sequence>
<gene>
    <name evidence="1" type="ORF">ACFO6X_06110</name>
</gene>
<name>A0ABV9QBG8_9BURK</name>